<proteinExistence type="predicted"/>
<sequence>MYLLDFYNISRDPWEVQNYLKTFFSSLMQFKYLIEKFVKSHEERLLVSNRSKQAFFETSSKLIKTSLFKIGDNTGTTQAPTLPPSSGDGFPGSNFKHGIAFDGVFNDNYYKKYDYISIWINSPWADDSSNTNFNPYWHGEMVKKCKQFGKIPLFYAYVIAFEARAKFGFQDCDVHPTNNLCHNGANFIRNNRALLVSRYAHQASEIASALGERNAQCIFVIEPDLWQYYGDQTQSGGPLTGEYMRALFDDFGKEIRKQLPNAKISWDLSAWIGYDGMTKWWSYFKTSSYIDFVHTSGGQGRAGSAEYKPGELKWSDFSRITGKRIIADCGYGVGGGLSDNCGAWDLNNKKARMADGVVALTGAQGASQQEPNLDRLPLP</sequence>
<dbReference type="AlphaFoldDB" id="A0A3M7QU39"/>
<name>A0A3M7QU39_BRAPC</name>
<protein>
    <recommendedName>
        <fullName evidence="3">Glycoside hydrolase</fullName>
    </recommendedName>
</protein>
<dbReference type="OrthoDB" id="2586582at2759"/>
<comment type="caution">
    <text evidence="1">The sequence shown here is derived from an EMBL/GenBank/DDBJ whole genome shotgun (WGS) entry which is preliminary data.</text>
</comment>
<evidence type="ECO:0008006" key="3">
    <source>
        <dbReference type="Google" id="ProtNLM"/>
    </source>
</evidence>
<accession>A0A3M7QU39</accession>
<organism evidence="1 2">
    <name type="scientific">Brachionus plicatilis</name>
    <name type="common">Marine rotifer</name>
    <name type="synonym">Brachionus muelleri</name>
    <dbReference type="NCBI Taxonomy" id="10195"/>
    <lineage>
        <taxon>Eukaryota</taxon>
        <taxon>Metazoa</taxon>
        <taxon>Spiralia</taxon>
        <taxon>Gnathifera</taxon>
        <taxon>Rotifera</taxon>
        <taxon>Eurotatoria</taxon>
        <taxon>Monogononta</taxon>
        <taxon>Pseudotrocha</taxon>
        <taxon>Ploima</taxon>
        <taxon>Brachionidae</taxon>
        <taxon>Brachionus</taxon>
    </lineage>
</organism>
<reference evidence="1 2" key="1">
    <citation type="journal article" date="2018" name="Sci. Rep.">
        <title>Genomic signatures of local adaptation to the degree of environmental predictability in rotifers.</title>
        <authorList>
            <person name="Franch-Gras L."/>
            <person name="Hahn C."/>
            <person name="Garcia-Roger E.M."/>
            <person name="Carmona M.J."/>
            <person name="Serra M."/>
            <person name="Gomez A."/>
        </authorList>
    </citation>
    <scope>NUCLEOTIDE SEQUENCE [LARGE SCALE GENOMIC DNA]</scope>
    <source>
        <strain evidence="1">HYR1</strain>
    </source>
</reference>
<keyword evidence="2" id="KW-1185">Reference proteome</keyword>
<dbReference type="EMBL" id="REGN01005098">
    <property type="protein sequence ID" value="RNA14866.1"/>
    <property type="molecule type" value="Genomic_DNA"/>
</dbReference>
<evidence type="ECO:0000313" key="2">
    <source>
        <dbReference type="Proteomes" id="UP000276133"/>
    </source>
</evidence>
<gene>
    <name evidence="1" type="ORF">BpHYR1_030012</name>
</gene>
<dbReference type="Proteomes" id="UP000276133">
    <property type="component" value="Unassembled WGS sequence"/>
</dbReference>
<evidence type="ECO:0000313" key="1">
    <source>
        <dbReference type="EMBL" id="RNA14866.1"/>
    </source>
</evidence>